<evidence type="ECO:0000256" key="12">
    <source>
        <dbReference type="ARBA" id="ARBA00023160"/>
    </source>
</evidence>
<protein>
    <recommendedName>
        <fullName evidence="15">Fatty acid desaturase domain-containing protein</fullName>
    </recommendedName>
</protein>
<evidence type="ECO:0000256" key="5">
    <source>
        <dbReference type="ARBA" id="ARBA00022692"/>
    </source>
</evidence>
<dbReference type="EMBL" id="FNXT01001081">
    <property type="protein sequence ID" value="SZX71840.1"/>
    <property type="molecule type" value="Genomic_DNA"/>
</dbReference>
<evidence type="ECO:0000256" key="9">
    <source>
        <dbReference type="ARBA" id="ARBA00023004"/>
    </source>
</evidence>
<comment type="pathway">
    <text evidence="2">Lipid metabolism.</text>
</comment>
<keyword evidence="9" id="KW-0408">Iron</keyword>
<feature type="transmembrane region" description="Helical" evidence="14">
    <location>
        <begin position="126"/>
        <end position="144"/>
    </location>
</feature>
<dbReference type="GO" id="GO:0016717">
    <property type="term" value="F:oxidoreductase activity, acting on paired donors, with oxidation of a pair of donors resulting in the reduction of molecular oxygen to two molecules of water"/>
    <property type="evidence" value="ECO:0007669"/>
    <property type="project" value="InterPro"/>
</dbReference>
<evidence type="ECO:0000313" key="17">
    <source>
        <dbReference type="Proteomes" id="UP000256970"/>
    </source>
</evidence>
<comment type="cofactor">
    <cofactor evidence="13">
        <name>Fe(2+)</name>
        <dbReference type="ChEBI" id="CHEBI:29033"/>
    </cofactor>
</comment>
<keyword evidence="7 14" id="KW-1133">Transmembrane helix</keyword>
<gene>
    <name evidence="16" type="ORF">BQ4739_LOCUS11950</name>
</gene>
<evidence type="ECO:0000256" key="3">
    <source>
        <dbReference type="ARBA" id="ARBA00009295"/>
    </source>
</evidence>
<evidence type="ECO:0000256" key="2">
    <source>
        <dbReference type="ARBA" id="ARBA00005189"/>
    </source>
</evidence>
<evidence type="ECO:0000256" key="10">
    <source>
        <dbReference type="ARBA" id="ARBA00023098"/>
    </source>
</evidence>
<comment type="subcellular location">
    <subcellularLocation>
        <location evidence="1">Membrane</location>
        <topology evidence="1">Multi-pass membrane protein</topology>
    </subcellularLocation>
</comment>
<keyword evidence="6" id="KW-0276">Fatty acid metabolism</keyword>
<dbReference type="PANTHER" id="PTHR11351">
    <property type="entry name" value="ACYL-COA DESATURASE"/>
    <property type="match status" value="1"/>
</dbReference>
<dbReference type="InterPro" id="IPR005804">
    <property type="entry name" value="FA_desaturase_dom"/>
</dbReference>
<evidence type="ECO:0000313" key="16">
    <source>
        <dbReference type="EMBL" id="SZX71840.1"/>
    </source>
</evidence>
<dbReference type="Pfam" id="PF00487">
    <property type="entry name" value="FA_desaturase"/>
    <property type="match status" value="1"/>
</dbReference>
<dbReference type="CDD" id="cd03505">
    <property type="entry name" value="Delta9-FADS-like"/>
    <property type="match status" value="1"/>
</dbReference>
<comment type="similarity">
    <text evidence="3 13">Belongs to the fatty acid desaturase type 1 family.</text>
</comment>
<evidence type="ECO:0000256" key="6">
    <source>
        <dbReference type="ARBA" id="ARBA00022832"/>
    </source>
</evidence>
<keyword evidence="8 13" id="KW-0560">Oxidoreductase</keyword>
<organism evidence="16 17">
    <name type="scientific">Tetradesmus obliquus</name>
    <name type="common">Green alga</name>
    <name type="synonym">Acutodesmus obliquus</name>
    <dbReference type="NCBI Taxonomy" id="3088"/>
    <lineage>
        <taxon>Eukaryota</taxon>
        <taxon>Viridiplantae</taxon>
        <taxon>Chlorophyta</taxon>
        <taxon>core chlorophytes</taxon>
        <taxon>Chlorophyceae</taxon>
        <taxon>CS clade</taxon>
        <taxon>Sphaeropleales</taxon>
        <taxon>Scenedesmaceae</taxon>
        <taxon>Tetradesmus</taxon>
    </lineage>
</organism>
<accession>A0A383W3P9</accession>
<feature type="domain" description="Fatty acid desaturase" evidence="15">
    <location>
        <begin position="126"/>
        <end position="342"/>
    </location>
</feature>
<sequence length="371" mass="42872">MGTYAPLRRVQTRVAEVVLQEANPPSSDEEAPIPFSDLSYNKQYDELFKQQPLPLKQIVPKPNRSAQAQEPGSKKVLFSDVHAIPRKPLFTNREYNEKDKAYIGWMTFVHGLALLAPFTFSWSNLALFGFMYFITGCLGITLSFHRQLAHRSFQTPKWLEYALSYCGVLAVEGDPIEWVSAHRYHHLHCDTPLDPHSPYEGFWWSHMGWLLDNKTTKERVYDQSNAKEMEGQAWYRWIRETYPWHVVAQLVALYAFGGLGGLVWGGALRLVWVYHITWFVNSASHCWGSQSYNTGDLSRNNWWVGILAWGEGWHNNHHAFEFSARHGLEWWQVDMTWYIIRGLQAVGLAKNVKLPTEKQKARLAFPKTATA</sequence>
<keyword evidence="17" id="KW-1185">Reference proteome</keyword>
<evidence type="ECO:0000256" key="7">
    <source>
        <dbReference type="ARBA" id="ARBA00022989"/>
    </source>
</evidence>
<dbReference type="AlphaFoldDB" id="A0A383W3P9"/>
<evidence type="ECO:0000259" key="15">
    <source>
        <dbReference type="Pfam" id="PF00487"/>
    </source>
</evidence>
<evidence type="ECO:0000256" key="8">
    <source>
        <dbReference type="ARBA" id="ARBA00023002"/>
    </source>
</evidence>
<keyword evidence="4 13" id="KW-0444">Lipid biosynthesis</keyword>
<keyword evidence="5 13" id="KW-0812">Transmembrane</keyword>
<keyword evidence="12 13" id="KW-0275">Fatty acid biosynthesis</keyword>
<feature type="transmembrane region" description="Helical" evidence="14">
    <location>
        <begin position="246"/>
        <end position="272"/>
    </location>
</feature>
<name>A0A383W3P9_TETOB</name>
<dbReference type="STRING" id="3088.A0A383W3P9"/>
<reference evidence="16 17" key="1">
    <citation type="submission" date="2016-10" db="EMBL/GenBank/DDBJ databases">
        <authorList>
            <person name="Cai Z."/>
        </authorList>
    </citation>
    <scope>NUCLEOTIDE SEQUENCE [LARGE SCALE GENOMIC DNA]</scope>
</reference>
<proteinExistence type="inferred from homology"/>
<dbReference type="InterPro" id="IPR015876">
    <property type="entry name" value="Acyl-CoA_DS"/>
</dbReference>
<dbReference type="Proteomes" id="UP000256970">
    <property type="component" value="Unassembled WGS sequence"/>
</dbReference>
<feature type="transmembrane region" description="Helical" evidence="14">
    <location>
        <begin position="102"/>
        <end position="120"/>
    </location>
</feature>
<evidence type="ECO:0000256" key="11">
    <source>
        <dbReference type="ARBA" id="ARBA00023136"/>
    </source>
</evidence>
<comment type="domain">
    <text evidence="13">The histidine box domains are involved in binding the catalytic metal ions.</text>
</comment>
<keyword evidence="10" id="KW-0443">Lipid metabolism</keyword>
<dbReference type="GO" id="GO:0005789">
    <property type="term" value="C:endoplasmic reticulum membrane"/>
    <property type="evidence" value="ECO:0007669"/>
    <property type="project" value="TreeGrafter"/>
</dbReference>
<evidence type="ECO:0000256" key="13">
    <source>
        <dbReference type="RuleBase" id="RU000581"/>
    </source>
</evidence>
<dbReference type="PANTHER" id="PTHR11351:SF31">
    <property type="entry name" value="DESATURASE 1, ISOFORM A-RELATED"/>
    <property type="match status" value="1"/>
</dbReference>
<evidence type="ECO:0000256" key="1">
    <source>
        <dbReference type="ARBA" id="ARBA00004141"/>
    </source>
</evidence>
<evidence type="ECO:0000256" key="4">
    <source>
        <dbReference type="ARBA" id="ARBA00022516"/>
    </source>
</evidence>
<keyword evidence="11 14" id="KW-0472">Membrane</keyword>
<dbReference type="GO" id="GO:0042761">
    <property type="term" value="P:very long-chain fatty acid biosynthetic process"/>
    <property type="evidence" value="ECO:0007669"/>
    <property type="project" value="TreeGrafter"/>
</dbReference>
<evidence type="ECO:0000256" key="14">
    <source>
        <dbReference type="SAM" id="Phobius"/>
    </source>
</evidence>
<dbReference type="PRINTS" id="PR00075">
    <property type="entry name" value="FACDDSATRASE"/>
</dbReference>